<feature type="compositionally biased region" description="Polar residues" evidence="1">
    <location>
        <begin position="1177"/>
        <end position="1200"/>
    </location>
</feature>
<feature type="compositionally biased region" description="Polar residues" evidence="1">
    <location>
        <begin position="173"/>
        <end position="195"/>
    </location>
</feature>
<feature type="compositionally biased region" description="Low complexity" evidence="1">
    <location>
        <begin position="196"/>
        <end position="210"/>
    </location>
</feature>
<feature type="region of interest" description="Disordered" evidence="1">
    <location>
        <begin position="1438"/>
        <end position="1457"/>
    </location>
</feature>
<feature type="compositionally biased region" description="Basic and acidic residues" evidence="1">
    <location>
        <begin position="409"/>
        <end position="424"/>
    </location>
</feature>
<evidence type="ECO:0000256" key="1">
    <source>
        <dbReference type="SAM" id="MobiDB-lite"/>
    </source>
</evidence>
<feature type="compositionally biased region" description="Basic and acidic residues" evidence="1">
    <location>
        <begin position="1136"/>
        <end position="1146"/>
    </location>
</feature>
<feature type="compositionally biased region" description="Low complexity" evidence="1">
    <location>
        <begin position="652"/>
        <end position="671"/>
    </location>
</feature>
<feature type="compositionally biased region" description="Polar residues" evidence="1">
    <location>
        <begin position="615"/>
        <end position="629"/>
    </location>
</feature>
<feature type="region of interest" description="Disordered" evidence="1">
    <location>
        <begin position="228"/>
        <end position="473"/>
    </location>
</feature>
<feature type="compositionally biased region" description="Basic and acidic residues" evidence="1">
    <location>
        <begin position="366"/>
        <end position="401"/>
    </location>
</feature>
<feature type="compositionally biased region" description="Polar residues" evidence="1">
    <location>
        <begin position="50"/>
        <end position="62"/>
    </location>
</feature>
<feature type="compositionally biased region" description="Polar residues" evidence="1">
    <location>
        <begin position="1208"/>
        <end position="1228"/>
    </location>
</feature>
<feature type="compositionally biased region" description="Polar residues" evidence="1">
    <location>
        <begin position="291"/>
        <end position="303"/>
    </location>
</feature>
<sequence length="1544" mass="166463">MSYPSLSNYGEYYESNQGQGQQNMNNSYNSSRQPASTNPYAAQASYPGDISQSRYSSSGYDWSNQPQQQNYSSSSRQRTYGGDGWIDGSTQNTSHDERTQASSYATQAAAGTSGHNYYGPTSTSQSTQGLSSLAYASGLEEAGSQRHGQHTQRSSAPSASGYSSAAVSHGLNRVQSPATTSSASRYNTTPSTNATYSYQNDSSSSQGQGNSLTAAAAALAGAVSARFSQASATMGGQSVSPVMASSASAQHSASQRSASPYQQAQSAKTQAQRQQTSSTPHTNYKAANAVAYQQRTQPLSSGQHARAPSQTTSQRPSQTQQQPVNSISNLVTHSLEEAAATQYSTATEPQSMPNYIDPTQVFNPYAKEHERRRREAIAQAEAEAKRKQQEEEAAAKRKAEEEAAATAAEKQRAEEAAAAKKRDQQAASAARKAKSRQNARNAVMNAQSQSATMTSPHVDQTQPAAAGGEADMAAELKAMMEKMKEFRSKDPGLFQRLWEDMRKPTSGPSTTVTIQSPSPQMSTQQTVPPVSHPPNVGTVATPQPSQQHEPIPPPQPTTATPTPARPRRQRRRKASFEVPPGAQINGYKVVVEDNEEGLPDLGRFPAERRIRQPYATKTSADVASPTESPAQAVHAQPVGPRQSPVPPNQGTPAVPSQPQAAAPAIPSVPSSEKAAPLTQGLPPRGPAGGTIWPEEKRNALAEAAVITLKAVPENADIEISPQDIHGMLEQNPSYIDLCELLEKKGLKFHRGHFARQLLSNVPYLNGPQGKPVPTPSTPVPAQQPNGTPSLPTQHIGAVAIPPGTSAGASTARFQAINGAASGPFFKSEKPVYAPQYPPGIGIQMPRPKPARPHPLARPEPPPGSKEAMARKRDFSELVDLTALSDNEDYVMSRKQARVESPSPEPVDPFQIFQQDQIMKNGQQLHAAGMYPPPGYPPGMQLNGNPGAALRFDPNRPQWPQGYAPLPHYPAQPAPPVQVPSPTPAQQQARAYKALAKPVNKQEALQKTYYDAKTVARDLLIAAGRHPTERPLNAHLAGLLGKHIDIDSDLSTFDWDAIDPGGPPVPQVPYADVPMEPPRFAFKQGVRAPRPKLPDGATPAEAQSDSARLPDSDKREGPAPAPRSRPAPAPSTNGEIAHGRPREEKPPALETQSAEVPVVSTDLGPTHLVRRGRPPRRSTPNSAGPQKRTASLVVSSNNTPASERKQSARPGSSQPQSLVASSTGSAQKMDTTHVFPSGKRRGRPPGAKNVHPSFGAMKQIAAAQLNPTEVRVNEKSASPINPVFKCRWKGCQAHLHNLETIRNHVSKVHRPTSEQLQEQSGYVCWWKKCKLLVEDEEGKLGPSKIFDLKHDWLAHIEEDHLKEIAQKFGDGPSLKHIGKQEVKRASFPFDVSQFSFVPHPALPAPQPSSPNPSLVPPFARTFSYTDPQTILQDRTRYLSSPNGQITTPDVTTPSAQEDLSPDTMRLLKADHQSYEEQAQRAFMKTHRQEKSSPKAIAEETLKAMSQRKVTIGAGIDKGGCILVNKERRATLIQNPGIQRVVEGDY</sequence>
<feature type="compositionally biased region" description="Low complexity" evidence="1">
    <location>
        <begin position="63"/>
        <end position="78"/>
    </location>
</feature>
<feature type="compositionally biased region" description="Pro residues" evidence="1">
    <location>
        <begin position="1118"/>
        <end position="1128"/>
    </location>
</feature>
<dbReference type="EMBL" id="JAPDRK010000004">
    <property type="protein sequence ID" value="KAJ9613297.1"/>
    <property type="molecule type" value="Genomic_DNA"/>
</dbReference>
<feature type="compositionally biased region" description="Low complexity" evidence="1">
    <location>
        <begin position="15"/>
        <end position="33"/>
    </location>
</feature>
<feature type="compositionally biased region" description="Low complexity" evidence="1">
    <location>
        <begin position="100"/>
        <end position="114"/>
    </location>
</feature>
<accession>A0AA39CM34</accession>
<feature type="compositionally biased region" description="Low complexity" evidence="1">
    <location>
        <begin position="515"/>
        <end position="529"/>
    </location>
</feature>
<organism evidence="2 3">
    <name type="scientific">Cladophialophora chaetospira</name>
    <dbReference type="NCBI Taxonomy" id="386627"/>
    <lineage>
        <taxon>Eukaryota</taxon>
        <taxon>Fungi</taxon>
        <taxon>Dikarya</taxon>
        <taxon>Ascomycota</taxon>
        <taxon>Pezizomycotina</taxon>
        <taxon>Eurotiomycetes</taxon>
        <taxon>Chaetothyriomycetidae</taxon>
        <taxon>Chaetothyriales</taxon>
        <taxon>Herpotrichiellaceae</taxon>
        <taxon>Cladophialophora</taxon>
    </lineage>
</organism>
<feature type="compositionally biased region" description="Low complexity" evidence="1">
    <location>
        <begin position="154"/>
        <end position="168"/>
    </location>
</feature>
<protein>
    <submittedName>
        <fullName evidence="2">Uncharacterized protein</fullName>
    </submittedName>
</protein>
<dbReference type="Proteomes" id="UP001172673">
    <property type="component" value="Unassembled WGS sequence"/>
</dbReference>
<feature type="compositionally biased region" description="Polar residues" evidence="1">
    <location>
        <begin position="1438"/>
        <end position="1456"/>
    </location>
</feature>
<name>A0AA39CM34_9EURO</name>
<feature type="compositionally biased region" description="Basic and acidic residues" evidence="1">
    <location>
        <begin position="1107"/>
        <end position="1116"/>
    </location>
</feature>
<evidence type="ECO:0000313" key="2">
    <source>
        <dbReference type="EMBL" id="KAJ9613297.1"/>
    </source>
</evidence>
<gene>
    <name evidence="2" type="ORF">H2200_003239</name>
</gene>
<feature type="compositionally biased region" description="Polar residues" evidence="1">
    <location>
        <begin position="341"/>
        <end position="353"/>
    </location>
</feature>
<feature type="compositionally biased region" description="Low complexity" evidence="1">
    <location>
        <begin position="121"/>
        <end position="133"/>
    </location>
</feature>
<evidence type="ECO:0000313" key="3">
    <source>
        <dbReference type="Proteomes" id="UP001172673"/>
    </source>
</evidence>
<feature type="region of interest" description="Disordered" evidence="1">
    <location>
        <begin position="766"/>
        <end position="787"/>
    </location>
</feature>
<feature type="region of interest" description="Disordered" evidence="1">
    <location>
        <begin position="1054"/>
        <end position="1074"/>
    </location>
</feature>
<feature type="compositionally biased region" description="Polar residues" evidence="1">
    <location>
        <begin position="260"/>
        <end position="282"/>
    </location>
</feature>
<feature type="compositionally biased region" description="Polar residues" evidence="1">
    <location>
        <begin position="228"/>
        <end position="240"/>
    </location>
</feature>
<comment type="caution">
    <text evidence="2">The sequence shown here is derived from an EMBL/GenBank/DDBJ whole genome shotgun (WGS) entry which is preliminary data.</text>
</comment>
<feature type="compositionally biased region" description="Low complexity" evidence="1">
    <location>
        <begin position="244"/>
        <end position="259"/>
    </location>
</feature>
<feature type="region of interest" description="Disordered" evidence="1">
    <location>
        <begin position="1"/>
        <end position="210"/>
    </location>
</feature>
<reference evidence="2" key="1">
    <citation type="submission" date="2022-10" db="EMBL/GenBank/DDBJ databases">
        <title>Culturing micro-colonial fungi from biological soil crusts in the Mojave desert and describing Neophaeococcomyces mojavensis, and introducing the new genera and species Taxawa tesnikishii.</title>
        <authorList>
            <person name="Kurbessoian T."/>
            <person name="Stajich J.E."/>
        </authorList>
    </citation>
    <scope>NUCLEOTIDE SEQUENCE</scope>
    <source>
        <strain evidence="2">TK_41</strain>
    </source>
</reference>
<proteinExistence type="predicted"/>
<feature type="region of interest" description="Disordered" evidence="1">
    <location>
        <begin position="500"/>
        <end position="692"/>
    </location>
</feature>
<feature type="region of interest" description="Disordered" evidence="1">
    <location>
        <begin position="1086"/>
        <end position="1251"/>
    </location>
</feature>
<feature type="compositionally biased region" description="Low complexity" evidence="1">
    <location>
        <begin position="464"/>
        <end position="473"/>
    </location>
</feature>
<keyword evidence="3" id="KW-1185">Reference proteome</keyword>
<feature type="compositionally biased region" description="Polar residues" evidence="1">
    <location>
        <begin position="444"/>
        <end position="463"/>
    </location>
</feature>
<feature type="region of interest" description="Disordered" evidence="1">
    <location>
        <begin position="839"/>
        <end position="868"/>
    </location>
</feature>
<feature type="compositionally biased region" description="Low complexity" evidence="1">
    <location>
        <begin position="308"/>
        <end position="323"/>
    </location>
</feature>